<dbReference type="PANTHER" id="PTHR10026">
    <property type="entry name" value="CYCLIN"/>
    <property type="match status" value="1"/>
</dbReference>
<dbReference type="GO" id="GO:0006357">
    <property type="term" value="P:regulation of transcription by RNA polymerase II"/>
    <property type="evidence" value="ECO:0007669"/>
    <property type="project" value="InterPro"/>
</dbReference>
<dbReference type="AlphaFoldDB" id="A0A4P9YG98"/>
<evidence type="ECO:0000313" key="3">
    <source>
        <dbReference type="Proteomes" id="UP000281549"/>
    </source>
</evidence>
<evidence type="ECO:0000256" key="1">
    <source>
        <dbReference type="SAM" id="MobiDB-lite"/>
    </source>
</evidence>
<dbReference type="EMBL" id="ML005495">
    <property type="protein sequence ID" value="RKP18314.1"/>
    <property type="molecule type" value="Genomic_DNA"/>
</dbReference>
<evidence type="ECO:0000313" key="2">
    <source>
        <dbReference type="EMBL" id="RKP18314.1"/>
    </source>
</evidence>
<dbReference type="GO" id="GO:0016538">
    <property type="term" value="F:cyclin-dependent protein serine/threonine kinase regulator activity"/>
    <property type="evidence" value="ECO:0007669"/>
    <property type="project" value="InterPro"/>
</dbReference>
<evidence type="ECO:0008006" key="4">
    <source>
        <dbReference type="Google" id="ProtNLM"/>
    </source>
</evidence>
<dbReference type="Gene3D" id="1.10.472.10">
    <property type="entry name" value="Cyclin-like"/>
    <property type="match status" value="1"/>
</dbReference>
<reference evidence="3" key="1">
    <citation type="journal article" date="2018" name="Nat. Microbiol.">
        <title>Leveraging single-cell genomics to expand the fungal tree of life.</title>
        <authorList>
            <person name="Ahrendt S.R."/>
            <person name="Quandt C.A."/>
            <person name="Ciobanu D."/>
            <person name="Clum A."/>
            <person name="Salamov A."/>
            <person name="Andreopoulos B."/>
            <person name="Cheng J.F."/>
            <person name="Woyke T."/>
            <person name="Pelin A."/>
            <person name="Henrissat B."/>
            <person name="Reynolds N.K."/>
            <person name="Benny G.L."/>
            <person name="Smith M.E."/>
            <person name="James T.Y."/>
            <person name="Grigoriev I.V."/>
        </authorList>
    </citation>
    <scope>NUCLEOTIDE SEQUENCE [LARGE SCALE GENOMIC DNA]</scope>
    <source>
        <strain evidence="3">CSF55</strain>
    </source>
</reference>
<gene>
    <name evidence="2" type="ORF">ROZALSC1DRAFT_29980</name>
</gene>
<name>A0A4P9YG98_ROZAC</name>
<protein>
    <recommendedName>
        <fullName evidence="4">Cyclin-like domain-containing protein</fullName>
    </recommendedName>
</protein>
<dbReference type="SUPFAM" id="SSF47954">
    <property type="entry name" value="Cyclin-like"/>
    <property type="match status" value="1"/>
</dbReference>
<dbReference type="InterPro" id="IPR043198">
    <property type="entry name" value="Cyclin/Ssn8"/>
</dbReference>
<dbReference type="Proteomes" id="UP000281549">
    <property type="component" value="Unassembled WGS sequence"/>
</dbReference>
<feature type="compositionally biased region" description="Basic and acidic residues" evidence="1">
    <location>
        <begin position="233"/>
        <end position="243"/>
    </location>
</feature>
<feature type="region of interest" description="Disordered" evidence="1">
    <location>
        <begin position="169"/>
        <end position="243"/>
    </location>
</feature>
<feature type="compositionally biased region" description="Basic and acidic residues" evidence="1">
    <location>
        <begin position="174"/>
        <end position="223"/>
    </location>
</feature>
<sequence length="243" mass="28860">MLPTMYTDYRERIVLGEVRILKELGFNIHVNHPYGLLVNYAKSLEIASNSKLCQIAWNYVNDSAKTIIPVCFQPNVIACAALYLAAAECNVGLPTSPAWYEVFDCKLNDILHIYATLIELKKKHADPLKMPWTTEELSDYVINGPESFGKSFKINDSIDEIKYEAPPPIQLYKTHREDQTSREYSDKKRYEKHEKMDSHKHDRDRSSKYDRRERRDDYYYDRHRERRNRSRSPRRENYSSKYY</sequence>
<accession>A0A4P9YG98</accession>
<proteinExistence type="predicted"/>
<organism evidence="2 3">
    <name type="scientific">Rozella allomycis (strain CSF55)</name>
    <dbReference type="NCBI Taxonomy" id="988480"/>
    <lineage>
        <taxon>Eukaryota</taxon>
        <taxon>Fungi</taxon>
        <taxon>Fungi incertae sedis</taxon>
        <taxon>Cryptomycota</taxon>
        <taxon>Cryptomycota incertae sedis</taxon>
        <taxon>Rozella</taxon>
    </lineage>
</organism>
<dbReference type="InterPro" id="IPR036915">
    <property type="entry name" value="Cyclin-like_sf"/>
</dbReference>